<dbReference type="GO" id="GO:0032977">
    <property type="term" value="F:membrane insertase activity"/>
    <property type="evidence" value="ECO:0007669"/>
    <property type="project" value="InterPro"/>
</dbReference>
<keyword evidence="3" id="KW-1003">Cell membrane</keyword>
<evidence type="ECO:0000256" key="6">
    <source>
        <dbReference type="ARBA" id="ARBA00022989"/>
    </source>
</evidence>
<evidence type="ECO:0000256" key="10">
    <source>
        <dbReference type="SAM" id="Phobius"/>
    </source>
</evidence>
<dbReference type="Pfam" id="PF02096">
    <property type="entry name" value="60KD_IMP"/>
    <property type="match status" value="1"/>
</dbReference>
<dbReference type="GO" id="GO:0005886">
    <property type="term" value="C:plasma membrane"/>
    <property type="evidence" value="ECO:0007669"/>
    <property type="project" value="UniProtKB-SubCell"/>
</dbReference>
<dbReference type="AlphaFoldDB" id="A0A9D1G0X3"/>
<reference evidence="12" key="2">
    <citation type="journal article" date="2021" name="PeerJ">
        <title>Extensive microbial diversity within the chicken gut microbiome revealed by metagenomics and culture.</title>
        <authorList>
            <person name="Gilroy R."/>
            <person name="Ravi A."/>
            <person name="Getino M."/>
            <person name="Pursley I."/>
            <person name="Horton D.L."/>
            <person name="Alikhan N.F."/>
            <person name="Baker D."/>
            <person name="Gharbi K."/>
            <person name="Hall N."/>
            <person name="Watson M."/>
            <person name="Adriaenssens E.M."/>
            <person name="Foster-Nyarko E."/>
            <person name="Jarju S."/>
            <person name="Secka A."/>
            <person name="Antonio M."/>
            <person name="Oren A."/>
            <person name="Chaudhuri R.R."/>
            <person name="La Ragione R."/>
            <person name="Hildebrand F."/>
            <person name="Pallen M.J."/>
        </authorList>
    </citation>
    <scope>NUCLEOTIDE SEQUENCE</scope>
    <source>
        <strain evidence="12">13766</strain>
    </source>
</reference>
<evidence type="ECO:0000313" key="12">
    <source>
        <dbReference type="EMBL" id="HIS92435.1"/>
    </source>
</evidence>
<evidence type="ECO:0000256" key="2">
    <source>
        <dbReference type="ARBA" id="ARBA00022448"/>
    </source>
</evidence>
<keyword evidence="5" id="KW-0653">Protein transport</keyword>
<evidence type="ECO:0000313" key="13">
    <source>
        <dbReference type="Proteomes" id="UP000824140"/>
    </source>
</evidence>
<evidence type="ECO:0000256" key="7">
    <source>
        <dbReference type="ARBA" id="ARBA00023136"/>
    </source>
</evidence>
<dbReference type="NCBIfam" id="TIGR03592">
    <property type="entry name" value="yidC_oxa1_cterm"/>
    <property type="match status" value="1"/>
</dbReference>
<comment type="subcellular location">
    <subcellularLocation>
        <location evidence="1">Cell membrane</location>
        <topology evidence="1">Multi-pass membrane protein</topology>
    </subcellularLocation>
    <subcellularLocation>
        <location evidence="9">Membrane</location>
        <topology evidence="9">Multi-pass membrane protein</topology>
    </subcellularLocation>
</comment>
<accession>A0A9D1G0X3</accession>
<protein>
    <submittedName>
        <fullName evidence="12">YidC/Oxa1 family membrane protein insertase</fullName>
    </submittedName>
</protein>
<keyword evidence="8" id="KW-0143">Chaperone</keyword>
<evidence type="ECO:0000256" key="4">
    <source>
        <dbReference type="ARBA" id="ARBA00022692"/>
    </source>
</evidence>
<sequence>MNFISSFLKTVLEWIYMLVGNYGWSVILFTVLIRAVLLPLDVKSKRGMRAMSAVQPKMQALQKKYANDKEKLNQKMNELYRKEKINPMAGCLPMLIQLPILFCMFTAMRVVANEETVRMVIDWASHFAEGGYDALVAAVQNGADGINSVLLSWDQIVANGLADSFHPEFQSFLWIKNIYQADSFATPIMPTINSLLSNGLQAVNGTYLTQEHIDIASAFLQSDTYAQLLSHMGMGTDNFTHINIPFLITTFTISFPKDWATFTSTANGLFILPVLAAVSQFVSTLLMPQQQQPQQGQQQAGMNTFMKWFFPIFSLFICASSTAAFSLYWVAVNLIMIVQQQVINWYFDKKDATKNVGEEALKP</sequence>
<evidence type="ECO:0000259" key="11">
    <source>
        <dbReference type="Pfam" id="PF02096"/>
    </source>
</evidence>
<organism evidence="12 13">
    <name type="scientific">Candidatus Alectryocaccomicrobium excrementavium</name>
    <dbReference type="NCBI Taxonomy" id="2840668"/>
    <lineage>
        <taxon>Bacteria</taxon>
        <taxon>Bacillati</taxon>
        <taxon>Bacillota</taxon>
        <taxon>Clostridia</taxon>
        <taxon>Candidatus Alectryocaccomicrobium</taxon>
    </lineage>
</organism>
<comment type="similarity">
    <text evidence="9">Belongs to the OXA1/ALB3/YidC family.</text>
</comment>
<evidence type="ECO:0000256" key="3">
    <source>
        <dbReference type="ARBA" id="ARBA00022475"/>
    </source>
</evidence>
<evidence type="ECO:0000256" key="1">
    <source>
        <dbReference type="ARBA" id="ARBA00004651"/>
    </source>
</evidence>
<evidence type="ECO:0000256" key="5">
    <source>
        <dbReference type="ARBA" id="ARBA00022927"/>
    </source>
</evidence>
<proteinExistence type="inferred from homology"/>
<feature type="transmembrane region" description="Helical" evidence="10">
    <location>
        <begin position="268"/>
        <end position="287"/>
    </location>
</feature>
<gene>
    <name evidence="12" type="ORF">IAA84_05390</name>
</gene>
<dbReference type="CDD" id="cd20070">
    <property type="entry name" value="5TM_YidC_Alb3"/>
    <property type="match status" value="1"/>
</dbReference>
<dbReference type="InterPro" id="IPR028055">
    <property type="entry name" value="YidC/Oxa/ALB_C"/>
</dbReference>
<dbReference type="GO" id="GO:0051205">
    <property type="term" value="P:protein insertion into membrane"/>
    <property type="evidence" value="ECO:0007669"/>
    <property type="project" value="TreeGrafter"/>
</dbReference>
<evidence type="ECO:0000256" key="8">
    <source>
        <dbReference type="ARBA" id="ARBA00023186"/>
    </source>
</evidence>
<evidence type="ECO:0000256" key="9">
    <source>
        <dbReference type="RuleBase" id="RU003945"/>
    </source>
</evidence>
<keyword evidence="4 9" id="KW-0812">Transmembrane</keyword>
<feature type="transmembrane region" description="Helical" evidence="10">
    <location>
        <begin position="308"/>
        <end position="331"/>
    </location>
</feature>
<dbReference type="PANTHER" id="PTHR12428">
    <property type="entry name" value="OXA1"/>
    <property type="match status" value="1"/>
</dbReference>
<feature type="domain" description="Membrane insertase YidC/Oxa/ALB C-terminal" evidence="11">
    <location>
        <begin position="22"/>
        <end position="262"/>
    </location>
</feature>
<reference evidence="12" key="1">
    <citation type="submission" date="2020-10" db="EMBL/GenBank/DDBJ databases">
        <authorList>
            <person name="Gilroy R."/>
        </authorList>
    </citation>
    <scope>NUCLEOTIDE SEQUENCE</scope>
    <source>
        <strain evidence="12">13766</strain>
    </source>
</reference>
<keyword evidence="6 10" id="KW-1133">Transmembrane helix</keyword>
<dbReference type="InterPro" id="IPR001708">
    <property type="entry name" value="YidC/ALB3/OXA1/COX18"/>
</dbReference>
<feature type="transmembrane region" description="Helical" evidence="10">
    <location>
        <begin position="22"/>
        <end position="42"/>
    </location>
</feature>
<dbReference type="EMBL" id="DVJN01000106">
    <property type="protein sequence ID" value="HIS92435.1"/>
    <property type="molecule type" value="Genomic_DNA"/>
</dbReference>
<dbReference type="InterPro" id="IPR047196">
    <property type="entry name" value="YidC_ALB_C"/>
</dbReference>
<dbReference type="Proteomes" id="UP000824140">
    <property type="component" value="Unassembled WGS sequence"/>
</dbReference>
<name>A0A9D1G0X3_9FIRM</name>
<comment type="caution">
    <text evidence="12">The sequence shown here is derived from an EMBL/GenBank/DDBJ whole genome shotgun (WGS) entry which is preliminary data.</text>
</comment>
<keyword evidence="2" id="KW-0813">Transport</keyword>
<keyword evidence="7 10" id="KW-0472">Membrane</keyword>
<dbReference type="GO" id="GO:0015031">
    <property type="term" value="P:protein transport"/>
    <property type="evidence" value="ECO:0007669"/>
    <property type="project" value="UniProtKB-KW"/>
</dbReference>
<dbReference type="PANTHER" id="PTHR12428:SF65">
    <property type="entry name" value="CYTOCHROME C OXIDASE ASSEMBLY PROTEIN COX18, MITOCHONDRIAL"/>
    <property type="match status" value="1"/>
</dbReference>